<dbReference type="VEuPathDB" id="FungiDB:BDV34DRAFT_8165"/>
<proteinExistence type="predicted"/>
<accession>A0A5N6DZ28</accession>
<gene>
    <name evidence="1" type="ORF">BDV34DRAFT_8165</name>
</gene>
<name>A0A5N6DZ28_ASPPA</name>
<organism evidence="1 2">
    <name type="scientific">Aspergillus parasiticus</name>
    <dbReference type="NCBI Taxonomy" id="5067"/>
    <lineage>
        <taxon>Eukaryota</taxon>
        <taxon>Fungi</taxon>
        <taxon>Dikarya</taxon>
        <taxon>Ascomycota</taxon>
        <taxon>Pezizomycotina</taxon>
        <taxon>Eurotiomycetes</taxon>
        <taxon>Eurotiomycetidae</taxon>
        <taxon>Eurotiales</taxon>
        <taxon>Aspergillaceae</taxon>
        <taxon>Aspergillus</taxon>
        <taxon>Aspergillus subgen. Circumdati</taxon>
    </lineage>
</organism>
<dbReference type="OMA" id="DIAYLWL"/>
<dbReference type="AlphaFoldDB" id="A0A5N6DZ28"/>
<dbReference type="EMBL" id="ML734945">
    <property type="protein sequence ID" value="KAB8209853.1"/>
    <property type="molecule type" value="Genomic_DNA"/>
</dbReference>
<evidence type="ECO:0000313" key="1">
    <source>
        <dbReference type="EMBL" id="KAB8209853.1"/>
    </source>
</evidence>
<dbReference type="Proteomes" id="UP000326532">
    <property type="component" value="Unassembled WGS sequence"/>
</dbReference>
<keyword evidence="2" id="KW-1185">Reference proteome</keyword>
<reference evidence="1 2" key="1">
    <citation type="submission" date="2019-04" db="EMBL/GenBank/DDBJ databases">
        <title>Fungal friends and foes A comparative genomics study of 23 Aspergillus species from section Flavi.</title>
        <authorList>
            <consortium name="DOE Joint Genome Institute"/>
            <person name="Kjaerbolling I."/>
            <person name="Vesth T.C."/>
            <person name="Frisvad J.C."/>
            <person name="Nybo J.L."/>
            <person name="Theobald S."/>
            <person name="Kildgaard S."/>
            <person name="Petersen T.I."/>
            <person name="Kuo A."/>
            <person name="Sato A."/>
            <person name="Lyhne E.K."/>
            <person name="Kogle M.E."/>
            <person name="Wiebenga A."/>
            <person name="Kun R.S."/>
            <person name="Lubbers R.J."/>
            <person name="Makela M.R."/>
            <person name="Barry K."/>
            <person name="Chovatia M."/>
            <person name="Clum A."/>
            <person name="Daum C."/>
            <person name="Haridas S."/>
            <person name="He G."/>
            <person name="LaButti K."/>
            <person name="Lipzen A."/>
            <person name="Mondo S."/>
            <person name="Pangilinan J."/>
            <person name="Riley R."/>
            <person name="Salamov A."/>
            <person name="Simmons B.A."/>
            <person name="Magnuson J.K."/>
            <person name="Henrissat B."/>
            <person name="Mortensen U.H."/>
            <person name="Larsen T.O."/>
            <person name="De vries R.P."/>
            <person name="Grigoriev I.V."/>
            <person name="Machida M."/>
            <person name="Baker S.E."/>
            <person name="Andersen M.R."/>
        </authorList>
    </citation>
    <scope>NUCLEOTIDE SEQUENCE [LARGE SCALE GENOMIC DNA]</scope>
    <source>
        <strain evidence="1 2">CBS 117618</strain>
    </source>
</reference>
<protein>
    <submittedName>
        <fullName evidence="1">Uncharacterized protein</fullName>
    </submittedName>
</protein>
<sequence>MNPSPDIEQLKKDAESFLKQNSVGSHRLMAQGNLPVSGYAMLVKVDSKIYEIHLAPSQGNYTVHSYFVGYKPISTQGDDAAFVDIPKKAAELDFLFTAELAGCSLIVTDYNSSHYRVYHDSRPMSSAFYDRVVMAADLTDYIGGLEVDPNQLLLTVCLQYKQGKWKLYAQLLKENDKHQRIIRPTGSNILPSVWTRSPGEYVKPAIRDLRARIETYMRNLLDTLNGDLKYWGKQPVAIPTVVDGRFVDFPSTSSPPLTNPAVARTEAWRQALREAKNRLGDKGKAYEDLVRSGTERSRSIDIAYLWLLKKGK</sequence>
<evidence type="ECO:0000313" key="2">
    <source>
        <dbReference type="Proteomes" id="UP000326532"/>
    </source>
</evidence>